<dbReference type="EMBL" id="PDNV01000008">
    <property type="protein sequence ID" value="PLC53269.1"/>
    <property type="molecule type" value="Genomic_DNA"/>
</dbReference>
<protein>
    <submittedName>
        <fullName evidence="3">Branched-chain amino acid ABC transporter substrate-binding protein</fullName>
    </submittedName>
</protein>
<evidence type="ECO:0000256" key="2">
    <source>
        <dbReference type="SAM" id="SignalP"/>
    </source>
</evidence>
<gene>
    <name evidence="3" type="ORF">CR155_13380</name>
</gene>
<dbReference type="PANTHER" id="PTHR30006:SF2">
    <property type="entry name" value="ABC TRANSPORTER SUBSTRATE-BINDING PROTEIN"/>
    <property type="match status" value="1"/>
</dbReference>
<comment type="caution">
    <text evidence="3">The sequence shown here is derived from an EMBL/GenBank/DDBJ whole genome shotgun (WGS) entry which is preliminary data.</text>
</comment>
<dbReference type="GO" id="GO:0030288">
    <property type="term" value="C:outer membrane-bounded periplasmic space"/>
    <property type="evidence" value="ECO:0007669"/>
    <property type="project" value="TreeGrafter"/>
</dbReference>
<dbReference type="OrthoDB" id="305758at2"/>
<reference evidence="3 4" key="1">
    <citation type="submission" date="2017-10" db="EMBL/GenBank/DDBJ databases">
        <title>Two draft genome sequences of Pusillimonas sp. strains isolated from a nitrate- and radionuclide-contaminated groundwater in Russia.</title>
        <authorList>
            <person name="Grouzdev D.S."/>
            <person name="Tourova T.P."/>
            <person name="Goeva M.A."/>
            <person name="Babich T.L."/>
            <person name="Sokolova D.S."/>
            <person name="Abdullin R."/>
            <person name="Poltaraus A.B."/>
            <person name="Toshchakov S.V."/>
            <person name="Nazina T.N."/>
        </authorList>
    </citation>
    <scope>NUCLEOTIDE SEQUENCE [LARGE SCALE GENOMIC DNA]</scope>
    <source>
        <strain evidence="3 4">JR1/69-2-13</strain>
    </source>
</reference>
<feature type="signal peptide" evidence="2">
    <location>
        <begin position="1"/>
        <end position="24"/>
    </location>
</feature>
<dbReference type="GO" id="GO:0030975">
    <property type="term" value="F:thiamine binding"/>
    <property type="evidence" value="ECO:0007669"/>
    <property type="project" value="TreeGrafter"/>
</dbReference>
<feature type="chain" id="PRO_5015001716" evidence="2">
    <location>
        <begin position="25"/>
        <end position="345"/>
    </location>
</feature>
<evidence type="ECO:0000313" key="4">
    <source>
        <dbReference type="Proteomes" id="UP000234328"/>
    </source>
</evidence>
<evidence type="ECO:0000313" key="3">
    <source>
        <dbReference type="EMBL" id="PLC53269.1"/>
    </source>
</evidence>
<dbReference type="GO" id="GO:0030976">
    <property type="term" value="F:thiamine pyrophosphate binding"/>
    <property type="evidence" value="ECO:0007669"/>
    <property type="project" value="TreeGrafter"/>
</dbReference>
<name>A0A2N4UE31_9BURK</name>
<proteinExistence type="predicted"/>
<dbReference type="InterPro" id="IPR006059">
    <property type="entry name" value="SBP"/>
</dbReference>
<dbReference type="CDD" id="cd13589">
    <property type="entry name" value="PBP2_polyamine_RpCGA009"/>
    <property type="match status" value="1"/>
</dbReference>
<sequence length="345" mass="37671">MYMHLRMKLTAAILATLCTSAVWAESTLYVAANGGSTEKLMKEKIFPAFEKEHPGTKVVQVTGTSTETLAKLQAQRKKPEIGVALIDDGPMWQALQLGFCTPVKPETYKDLYSMSNIDGKAVGIGLVATGLAYNTEAFKKLGLPPPDSWEALVDPQFKQKVVIPSITNTYGLHTLVVFARLRGGGEKNIEPGFKAMIEEAQPNVVSWEPAPGKLAEMFQNGSVILAAHGSGRVQALKNTGFPVEMVYPKEGAVSLQIAACAIDKSPEPELAQAFIEFLVRPENQALLAESEGWGPTNKTVELSPEVAKKVPYGAKAVENMLVMDWTAINPNRAQWTTRWNRTVER</sequence>
<dbReference type="Proteomes" id="UP000234328">
    <property type="component" value="Unassembled WGS sequence"/>
</dbReference>
<dbReference type="Gene3D" id="3.40.190.10">
    <property type="entry name" value="Periplasmic binding protein-like II"/>
    <property type="match status" value="2"/>
</dbReference>
<dbReference type="SUPFAM" id="SSF53850">
    <property type="entry name" value="Periplasmic binding protein-like II"/>
    <property type="match status" value="1"/>
</dbReference>
<organism evidence="3 4">
    <name type="scientific">Pollutimonas nitritireducens</name>
    <dbReference type="NCBI Taxonomy" id="2045209"/>
    <lineage>
        <taxon>Bacteria</taxon>
        <taxon>Pseudomonadati</taxon>
        <taxon>Pseudomonadota</taxon>
        <taxon>Betaproteobacteria</taxon>
        <taxon>Burkholderiales</taxon>
        <taxon>Alcaligenaceae</taxon>
        <taxon>Pollutimonas</taxon>
    </lineage>
</organism>
<dbReference type="GO" id="GO:0015888">
    <property type="term" value="P:thiamine transport"/>
    <property type="evidence" value="ECO:0007669"/>
    <property type="project" value="TreeGrafter"/>
</dbReference>
<accession>A0A2N4UE31</accession>
<keyword evidence="1 2" id="KW-0732">Signal</keyword>
<dbReference type="AlphaFoldDB" id="A0A2N4UE31"/>
<dbReference type="Pfam" id="PF13416">
    <property type="entry name" value="SBP_bac_8"/>
    <property type="match status" value="1"/>
</dbReference>
<evidence type="ECO:0000256" key="1">
    <source>
        <dbReference type="ARBA" id="ARBA00022729"/>
    </source>
</evidence>
<keyword evidence="4" id="KW-1185">Reference proteome</keyword>
<dbReference type="PANTHER" id="PTHR30006">
    <property type="entry name" value="THIAMINE-BINDING PERIPLASMIC PROTEIN-RELATED"/>
    <property type="match status" value="1"/>
</dbReference>